<feature type="domain" description="Glycoside hydrolase family 19 catalytic" evidence="4">
    <location>
        <begin position="22"/>
        <end position="77"/>
    </location>
</feature>
<evidence type="ECO:0000256" key="1">
    <source>
        <dbReference type="ARBA" id="ARBA00022669"/>
    </source>
</evidence>
<accession>A0AAN8UWK3</accession>
<dbReference type="GO" id="GO:0016998">
    <property type="term" value="P:cell wall macromolecule catabolic process"/>
    <property type="evidence" value="ECO:0007669"/>
    <property type="project" value="InterPro"/>
</dbReference>
<keyword evidence="6" id="KW-1185">Reference proteome</keyword>
<dbReference type="Gene3D" id="1.10.530.10">
    <property type="match status" value="1"/>
</dbReference>
<proteinExistence type="predicted"/>
<dbReference type="SUPFAM" id="SSF53955">
    <property type="entry name" value="Lysozyme-like"/>
    <property type="match status" value="1"/>
</dbReference>
<keyword evidence="5" id="KW-0378">Hydrolase</keyword>
<name>A0AAN8UWK3_9MAGN</name>
<organism evidence="5 6">
    <name type="scientific">Dillenia turbinata</name>
    <dbReference type="NCBI Taxonomy" id="194707"/>
    <lineage>
        <taxon>Eukaryota</taxon>
        <taxon>Viridiplantae</taxon>
        <taxon>Streptophyta</taxon>
        <taxon>Embryophyta</taxon>
        <taxon>Tracheophyta</taxon>
        <taxon>Spermatophyta</taxon>
        <taxon>Magnoliopsida</taxon>
        <taxon>eudicotyledons</taxon>
        <taxon>Gunneridae</taxon>
        <taxon>Pentapetalae</taxon>
        <taxon>Dilleniales</taxon>
        <taxon>Dilleniaceae</taxon>
        <taxon>Dillenia</taxon>
    </lineage>
</organism>
<dbReference type="GO" id="GO:0050832">
    <property type="term" value="P:defense response to fungus"/>
    <property type="evidence" value="ECO:0007669"/>
    <property type="project" value="TreeGrafter"/>
</dbReference>
<sequence>MDCFFNNIAGGGGGGDEDIAGVISRAQFNDMLKHRNDGNCPDKGFYTCDAFAAAANRFLSLEQLVTTLWREIAAFLGPNLSRSYWFCNYIFGREKSSHGLRSWAHNGSWAQSILNLGTCNSANLSIPATNLMVDEDEVAILTLSASSLFLSSISISSSFRKNWGSAIVAKRSSCWPQYVMVSMDVNGEPGEASCIAFIPSSIAALCSNTFSDVAFRYILHKTMSSYINKHEQM</sequence>
<dbReference type="GO" id="GO:0006032">
    <property type="term" value="P:chitin catabolic process"/>
    <property type="evidence" value="ECO:0007669"/>
    <property type="project" value="InterPro"/>
</dbReference>
<dbReference type="GO" id="GO:0004568">
    <property type="term" value="F:chitinase activity"/>
    <property type="evidence" value="ECO:0007669"/>
    <property type="project" value="InterPro"/>
</dbReference>
<dbReference type="Pfam" id="PF00182">
    <property type="entry name" value="Glyco_hydro_19"/>
    <property type="match status" value="1"/>
</dbReference>
<protein>
    <submittedName>
        <fullName evidence="5">Glycoside hydrolase, family 19, catalytic</fullName>
    </submittedName>
</protein>
<comment type="caution">
    <text evidence="5">The sequence shown here is derived from an EMBL/GenBank/DDBJ whole genome shotgun (WGS) entry which is preliminary data.</text>
</comment>
<dbReference type="InterPro" id="IPR023346">
    <property type="entry name" value="Lysozyme-like_dom_sf"/>
</dbReference>
<dbReference type="Proteomes" id="UP001370490">
    <property type="component" value="Unassembled WGS sequence"/>
</dbReference>
<evidence type="ECO:0000313" key="6">
    <source>
        <dbReference type="Proteomes" id="UP001370490"/>
    </source>
</evidence>
<gene>
    <name evidence="5" type="ORF">RJ641_019658</name>
</gene>
<evidence type="ECO:0000259" key="4">
    <source>
        <dbReference type="Pfam" id="PF00182"/>
    </source>
</evidence>
<keyword evidence="2" id="KW-0611">Plant defense</keyword>
<dbReference type="PANTHER" id="PTHR22595:SF79">
    <property type="entry name" value="CHITINASE 12"/>
    <property type="match status" value="1"/>
</dbReference>
<keyword evidence="1" id="KW-0147">Chitin-binding</keyword>
<evidence type="ECO:0000256" key="3">
    <source>
        <dbReference type="ARBA" id="ARBA00023157"/>
    </source>
</evidence>
<dbReference type="EMBL" id="JBAMMX010000024">
    <property type="protein sequence ID" value="KAK6916797.1"/>
    <property type="molecule type" value="Genomic_DNA"/>
</dbReference>
<dbReference type="PANTHER" id="PTHR22595">
    <property type="entry name" value="CHITINASE-RELATED"/>
    <property type="match status" value="1"/>
</dbReference>
<keyword evidence="3" id="KW-1015">Disulfide bond</keyword>
<reference evidence="5 6" key="1">
    <citation type="submission" date="2023-12" db="EMBL/GenBank/DDBJ databases">
        <title>A high-quality genome assembly for Dillenia turbinata (Dilleniales).</title>
        <authorList>
            <person name="Chanderbali A."/>
        </authorList>
    </citation>
    <scope>NUCLEOTIDE SEQUENCE [LARGE SCALE GENOMIC DNA]</scope>
    <source>
        <strain evidence="5">LSX21</strain>
        <tissue evidence="5">Leaf</tissue>
    </source>
</reference>
<dbReference type="GO" id="GO:0008061">
    <property type="term" value="F:chitin binding"/>
    <property type="evidence" value="ECO:0007669"/>
    <property type="project" value="UniProtKB-KW"/>
</dbReference>
<dbReference type="AlphaFoldDB" id="A0AAN8UWK3"/>
<evidence type="ECO:0000313" key="5">
    <source>
        <dbReference type="EMBL" id="KAK6916797.1"/>
    </source>
</evidence>
<dbReference type="InterPro" id="IPR000726">
    <property type="entry name" value="Glyco_hydro_19_cat"/>
</dbReference>
<evidence type="ECO:0000256" key="2">
    <source>
        <dbReference type="ARBA" id="ARBA00022821"/>
    </source>
</evidence>